<evidence type="ECO:0000313" key="4">
    <source>
        <dbReference type="Proteomes" id="UP000224080"/>
    </source>
</evidence>
<dbReference type="EMBL" id="PDNC01000039">
    <property type="protein sequence ID" value="PGH04400.1"/>
    <property type="molecule type" value="Genomic_DNA"/>
</dbReference>
<dbReference type="OrthoDB" id="2444174at2759"/>
<evidence type="ECO:0000259" key="2">
    <source>
        <dbReference type="Pfam" id="PF19189"/>
    </source>
</evidence>
<proteinExistence type="predicted"/>
<sequence length="631" mass="70934">MVGSLHRGFVAYQNDGIFLSFLYHTRTLTKPVLRFKSSPFQFSQPTSRPASRRLYQSCPAQFQPRANESAFPEPDTRSTPNSQDDSPGGLSSHQFYDSLSSSSSGKSSERDRDWDLLTSALDTLRSSPDLKRDVSPGHPQFSEVPSHGNPSSVFPRSAGGTLGGMMPSMQKDTARTPDIQNTRVALEDPPVFNESEPVDSTRTGDGRRSDYGSEIKLRAGRPGKSAPLTKMAAVTWQETTMCRQSTEEPLGVQSIERAPLEKAIHIPFEKATRRRKDDPENWQEVDMPDRNTDGEQTLRYQGKVYGFAAGDKDEIVSGMGAFGPGKLAREVGNRAIKQIAAKLDACISSGKGDIGIWDVCEKHIFAMLKLFSVEDEVITSTMPQSETITRRTRRADKRKSRNHHVKPDMESEAASPNDSPSDNPLYIPAGIPRKPFVLHAFPLALLYALRLLHTHFPMSEITIQMHTAIKARGRIARLLASDTEIFNELISYHWRVHNDLPRVNSLLKEMEDNGATISSRTMELLNEIFTQQREGRLLGGPSGTARAKGTPWASKPTYRAYTDFVGIRAQFESLFYKFKRLRIFEGHKSKTTEKMHRKLPVDIEGSATSEYSRLYRRRRNFMPYIENDAEE</sequence>
<dbReference type="InterPro" id="IPR040009">
    <property type="entry name" value="Mtf2/C5D6.12-like"/>
</dbReference>
<dbReference type="STRING" id="2060905.A0A2B7X6B2"/>
<feature type="region of interest" description="Disordered" evidence="1">
    <location>
        <begin position="63"/>
        <end position="111"/>
    </location>
</feature>
<feature type="compositionally biased region" description="Basic and acidic residues" evidence="1">
    <location>
        <begin position="202"/>
        <end position="212"/>
    </location>
</feature>
<dbReference type="GO" id="GO:0005739">
    <property type="term" value="C:mitochondrion"/>
    <property type="evidence" value="ECO:0007669"/>
    <property type="project" value="InterPro"/>
</dbReference>
<feature type="region of interest" description="Disordered" evidence="1">
    <location>
        <begin position="127"/>
        <end position="212"/>
    </location>
</feature>
<evidence type="ECO:0000313" key="3">
    <source>
        <dbReference type="EMBL" id="PGH04400.1"/>
    </source>
</evidence>
<protein>
    <recommendedName>
        <fullName evidence="2">Mtf2-like C-terminal domain-containing protein</fullName>
    </recommendedName>
</protein>
<dbReference type="PANTHER" id="PTHR39468:SF1">
    <property type="entry name" value="MTF2-LIKE C-TERMINAL DOMAIN-CONTAINING PROTEIN"/>
    <property type="match status" value="1"/>
</dbReference>
<feature type="domain" description="Mtf2-like C-terminal" evidence="2">
    <location>
        <begin position="337"/>
        <end position="541"/>
    </location>
</feature>
<comment type="caution">
    <text evidence="3">The sequence shown here is derived from an EMBL/GenBank/DDBJ whole genome shotgun (WGS) entry which is preliminary data.</text>
</comment>
<dbReference type="InterPro" id="IPR043837">
    <property type="entry name" value="Mtf2-like_C"/>
</dbReference>
<gene>
    <name evidence="3" type="ORF">GX51_03559</name>
</gene>
<dbReference type="AlphaFoldDB" id="A0A2B7X6B2"/>
<evidence type="ECO:0000256" key="1">
    <source>
        <dbReference type="SAM" id="MobiDB-lite"/>
    </source>
</evidence>
<keyword evidence="4" id="KW-1185">Reference proteome</keyword>
<reference evidence="3 4" key="1">
    <citation type="submission" date="2017-10" db="EMBL/GenBank/DDBJ databases">
        <title>Comparative genomics in systemic dimorphic fungi from Ajellomycetaceae.</title>
        <authorList>
            <person name="Munoz J.F."/>
            <person name="Mcewen J.G."/>
            <person name="Clay O.K."/>
            <person name="Cuomo C.A."/>
        </authorList>
    </citation>
    <scope>NUCLEOTIDE SEQUENCE [LARGE SCALE GENOMIC DNA]</scope>
    <source>
        <strain evidence="3 4">UAMH130</strain>
    </source>
</reference>
<dbReference type="Proteomes" id="UP000224080">
    <property type="component" value="Unassembled WGS sequence"/>
</dbReference>
<accession>A0A2B7X6B2</accession>
<organism evidence="3 4">
    <name type="scientific">Blastomyces parvus</name>
    <dbReference type="NCBI Taxonomy" id="2060905"/>
    <lineage>
        <taxon>Eukaryota</taxon>
        <taxon>Fungi</taxon>
        <taxon>Dikarya</taxon>
        <taxon>Ascomycota</taxon>
        <taxon>Pezizomycotina</taxon>
        <taxon>Eurotiomycetes</taxon>
        <taxon>Eurotiomycetidae</taxon>
        <taxon>Onygenales</taxon>
        <taxon>Ajellomycetaceae</taxon>
        <taxon>Blastomyces</taxon>
    </lineage>
</organism>
<feature type="compositionally biased region" description="Basic residues" evidence="1">
    <location>
        <begin position="390"/>
        <end position="404"/>
    </location>
</feature>
<dbReference type="PANTHER" id="PTHR39468">
    <property type="entry name" value="CHROMOSOME 7, WHOLE GENOME SHOTGUN SEQUENCE"/>
    <property type="match status" value="1"/>
</dbReference>
<dbReference type="Pfam" id="PF19189">
    <property type="entry name" value="Mtf2"/>
    <property type="match status" value="1"/>
</dbReference>
<feature type="compositionally biased region" description="Low complexity" evidence="1">
    <location>
        <begin position="91"/>
        <end position="106"/>
    </location>
</feature>
<feature type="region of interest" description="Disordered" evidence="1">
    <location>
        <begin position="272"/>
        <end position="294"/>
    </location>
</feature>
<feature type="region of interest" description="Disordered" evidence="1">
    <location>
        <begin position="384"/>
        <end position="425"/>
    </location>
</feature>
<name>A0A2B7X6B2_9EURO</name>